<accession>A0A4Y2HJX1</accession>
<dbReference type="AlphaFoldDB" id="A0A4Y2HJX1"/>
<evidence type="ECO:0000313" key="2">
    <source>
        <dbReference type="Proteomes" id="UP000499080"/>
    </source>
</evidence>
<evidence type="ECO:0000313" key="1">
    <source>
        <dbReference type="EMBL" id="GBM65632.1"/>
    </source>
</evidence>
<organism evidence="1 2">
    <name type="scientific">Araneus ventricosus</name>
    <name type="common">Orbweaver spider</name>
    <name type="synonym">Epeira ventricosa</name>
    <dbReference type="NCBI Taxonomy" id="182803"/>
    <lineage>
        <taxon>Eukaryota</taxon>
        <taxon>Metazoa</taxon>
        <taxon>Ecdysozoa</taxon>
        <taxon>Arthropoda</taxon>
        <taxon>Chelicerata</taxon>
        <taxon>Arachnida</taxon>
        <taxon>Araneae</taxon>
        <taxon>Araneomorphae</taxon>
        <taxon>Entelegynae</taxon>
        <taxon>Araneoidea</taxon>
        <taxon>Araneidae</taxon>
        <taxon>Araneus</taxon>
    </lineage>
</organism>
<gene>
    <name evidence="1" type="ORF">AVEN_164736_1</name>
</gene>
<proteinExistence type="predicted"/>
<reference evidence="1 2" key="1">
    <citation type="journal article" date="2019" name="Sci. Rep.">
        <title>Orb-weaving spider Araneus ventricosus genome elucidates the spidroin gene catalogue.</title>
        <authorList>
            <person name="Kono N."/>
            <person name="Nakamura H."/>
            <person name="Ohtoshi R."/>
            <person name="Moran D.A.P."/>
            <person name="Shinohara A."/>
            <person name="Yoshida Y."/>
            <person name="Fujiwara M."/>
            <person name="Mori M."/>
            <person name="Tomita M."/>
            <person name="Arakawa K."/>
        </authorList>
    </citation>
    <scope>NUCLEOTIDE SEQUENCE [LARGE SCALE GENOMIC DNA]</scope>
</reference>
<name>A0A4Y2HJX1_ARAVE</name>
<keyword evidence="2" id="KW-1185">Reference proteome</keyword>
<dbReference type="EMBL" id="BGPR01001986">
    <property type="protein sequence ID" value="GBM65632.1"/>
    <property type="molecule type" value="Genomic_DNA"/>
</dbReference>
<dbReference type="Proteomes" id="UP000499080">
    <property type="component" value="Unassembled WGS sequence"/>
</dbReference>
<sequence length="109" mass="12663">MSRVGTRLGKNHPANLLALRTIMHESTGFRPSELVHGKNLHTPEVLLYEHWVKPQEADSTVAEYIFELINRIGRCHELAFAKMTEVRDKRKVWYDKNAVRRKLQVGDLV</sequence>
<comment type="caution">
    <text evidence="1">The sequence shown here is derived from an EMBL/GenBank/DDBJ whole genome shotgun (WGS) entry which is preliminary data.</text>
</comment>
<protein>
    <submittedName>
        <fullName evidence="1">Uncharacterized protein</fullName>
    </submittedName>
</protein>
<dbReference type="OrthoDB" id="422540at2759"/>